<dbReference type="PANTHER" id="PTHR24422">
    <property type="entry name" value="CHEMOTAXIS PROTEIN METHYLTRANSFERASE"/>
    <property type="match status" value="1"/>
</dbReference>
<keyword evidence="8" id="KW-1185">Reference proteome</keyword>
<organism evidence="7 8">
    <name type="scientific">Jannaschia helgolandensis</name>
    <dbReference type="NCBI Taxonomy" id="188906"/>
    <lineage>
        <taxon>Bacteria</taxon>
        <taxon>Pseudomonadati</taxon>
        <taxon>Pseudomonadota</taxon>
        <taxon>Alphaproteobacteria</taxon>
        <taxon>Rhodobacterales</taxon>
        <taxon>Roseobacteraceae</taxon>
        <taxon>Jannaschia</taxon>
    </lineage>
</organism>
<dbReference type="Proteomes" id="UP000199283">
    <property type="component" value="Unassembled WGS sequence"/>
</dbReference>
<dbReference type="SUPFAM" id="SSF53335">
    <property type="entry name" value="S-adenosyl-L-methionine-dependent methyltransferases"/>
    <property type="match status" value="1"/>
</dbReference>
<dbReference type="AlphaFoldDB" id="A0A1H7KNJ3"/>
<dbReference type="GO" id="GO:0032259">
    <property type="term" value="P:methylation"/>
    <property type="evidence" value="ECO:0007669"/>
    <property type="project" value="UniProtKB-KW"/>
</dbReference>
<accession>A0A1H7KNJ3</accession>
<dbReference type="STRING" id="188906.SAMN04488526_1458"/>
<dbReference type="Gene3D" id="1.10.155.10">
    <property type="entry name" value="Chemotaxis receptor methyltransferase CheR, N-terminal domain"/>
    <property type="match status" value="1"/>
</dbReference>
<dbReference type="Pfam" id="PF03705">
    <property type="entry name" value="CheR_N"/>
    <property type="match status" value="1"/>
</dbReference>
<dbReference type="InterPro" id="IPR022642">
    <property type="entry name" value="CheR_C"/>
</dbReference>
<dbReference type="InterPro" id="IPR029063">
    <property type="entry name" value="SAM-dependent_MTases_sf"/>
</dbReference>
<dbReference type="InterPro" id="IPR022641">
    <property type="entry name" value="CheR_N"/>
</dbReference>
<evidence type="ECO:0000256" key="4">
    <source>
        <dbReference type="ARBA" id="ARBA00022679"/>
    </source>
</evidence>
<evidence type="ECO:0000256" key="5">
    <source>
        <dbReference type="ARBA" id="ARBA00022691"/>
    </source>
</evidence>
<dbReference type="PROSITE" id="PS50123">
    <property type="entry name" value="CHER"/>
    <property type="match status" value="1"/>
</dbReference>
<sequence length="295" mass="32664">MRWDDDVIALADRSYRAIAAIVEREAGLYMPETKKTFLASRLQRRLRFHGLNDFETYVRLIGDPGAAGTTERRHLVSALTTNVTAIYREPHHFDLLAQHLLDRRRQGVEAGGGLRIWSAGCSTGEEPLSIAAVCLHVFGPSWTNDAQIIATDVDLSVLETARTRDDSATLGPALAAVSSLPGGRTRDLPQAPDHLLALLRGGITYRHHNLLDDLDLPGQFDAIFCRNVTIYFSAVVQKAVHERLRARLAPAGMLVLGHSERLLGDRPELVSAGRTTFRRPLPDENVLARKAIRCR</sequence>
<comment type="catalytic activity">
    <reaction evidence="1">
        <text>L-glutamyl-[protein] + S-adenosyl-L-methionine = [protein]-L-glutamate 5-O-methyl ester + S-adenosyl-L-homocysteine</text>
        <dbReference type="Rhea" id="RHEA:24452"/>
        <dbReference type="Rhea" id="RHEA-COMP:10208"/>
        <dbReference type="Rhea" id="RHEA-COMP:10311"/>
        <dbReference type="ChEBI" id="CHEBI:29973"/>
        <dbReference type="ChEBI" id="CHEBI:57856"/>
        <dbReference type="ChEBI" id="CHEBI:59789"/>
        <dbReference type="ChEBI" id="CHEBI:82795"/>
        <dbReference type="EC" id="2.1.1.80"/>
    </reaction>
</comment>
<dbReference type="Pfam" id="PF01739">
    <property type="entry name" value="CheR"/>
    <property type="match status" value="1"/>
</dbReference>
<evidence type="ECO:0000256" key="2">
    <source>
        <dbReference type="ARBA" id="ARBA00012534"/>
    </source>
</evidence>
<keyword evidence="4 7" id="KW-0808">Transferase</keyword>
<keyword evidence="3 7" id="KW-0489">Methyltransferase</keyword>
<dbReference type="InterPro" id="IPR050903">
    <property type="entry name" value="Bact_Chemotaxis_MeTrfase"/>
</dbReference>
<dbReference type="EMBL" id="FNZQ01000002">
    <property type="protein sequence ID" value="SEK88352.1"/>
    <property type="molecule type" value="Genomic_DNA"/>
</dbReference>
<proteinExistence type="predicted"/>
<dbReference type="SUPFAM" id="SSF47757">
    <property type="entry name" value="Chemotaxis receptor methyltransferase CheR, N-terminal domain"/>
    <property type="match status" value="1"/>
</dbReference>
<evidence type="ECO:0000256" key="3">
    <source>
        <dbReference type="ARBA" id="ARBA00022603"/>
    </source>
</evidence>
<dbReference type="SMART" id="SM00138">
    <property type="entry name" value="MeTrc"/>
    <property type="match status" value="1"/>
</dbReference>
<reference evidence="7 8" key="1">
    <citation type="submission" date="2016-10" db="EMBL/GenBank/DDBJ databases">
        <authorList>
            <person name="de Groot N.N."/>
        </authorList>
    </citation>
    <scope>NUCLEOTIDE SEQUENCE [LARGE SCALE GENOMIC DNA]</scope>
    <source>
        <strain evidence="7 8">DSM 14858</strain>
    </source>
</reference>
<evidence type="ECO:0000259" key="6">
    <source>
        <dbReference type="PROSITE" id="PS50123"/>
    </source>
</evidence>
<evidence type="ECO:0000313" key="7">
    <source>
        <dbReference type="EMBL" id="SEK88352.1"/>
    </source>
</evidence>
<evidence type="ECO:0000313" key="8">
    <source>
        <dbReference type="Proteomes" id="UP000199283"/>
    </source>
</evidence>
<dbReference type="PANTHER" id="PTHR24422:SF19">
    <property type="entry name" value="CHEMOTAXIS PROTEIN METHYLTRANSFERASE"/>
    <property type="match status" value="1"/>
</dbReference>
<dbReference type="InterPro" id="IPR036804">
    <property type="entry name" value="CheR_N_sf"/>
</dbReference>
<evidence type="ECO:0000256" key="1">
    <source>
        <dbReference type="ARBA" id="ARBA00001541"/>
    </source>
</evidence>
<gene>
    <name evidence="7" type="ORF">SAMN04488526_1458</name>
</gene>
<dbReference type="GO" id="GO:0008983">
    <property type="term" value="F:protein-glutamate O-methyltransferase activity"/>
    <property type="evidence" value="ECO:0007669"/>
    <property type="project" value="UniProtKB-EC"/>
</dbReference>
<dbReference type="InterPro" id="IPR000780">
    <property type="entry name" value="CheR_MeTrfase"/>
</dbReference>
<keyword evidence="5" id="KW-0949">S-adenosyl-L-methionine</keyword>
<protein>
    <recommendedName>
        <fullName evidence="2">protein-glutamate O-methyltransferase</fullName>
        <ecNumber evidence="2">2.1.1.80</ecNumber>
    </recommendedName>
</protein>
<dbReference type="Gene3D" id="3.40.50.150">
    <property type="entry name" value="Vaccinia Virus protein VP39"/>
    <property type="match status" value="1"/>
</dbReference>
<dbReference type="PRINTS" id="PR00996">
    <property type="entry name" value="CHERMTFRASE"/>
</dbReference>
<dbReference type="EC" id="2.1.1.80" evidence="2"/>
<name>A0A1H7KNJ3_9RHOB</name>
<feature type="domain" description="CheR-type methyltransferase" evidence="6">
    <location>
        <begin position="8"/>
        <end position="282"/>
    </location>
</feature>